<accession>A0A0C9MJ86</accession>
<keyword evidence="3" id="KW-1185">Reference proteome</keyword>
<protein>
    <submittedName>
        <fullName evidence="2">Uncharacterized protein</fullName>
    </submittedName>
</protein>
<dbReference type="OrthoDB" id="10432587at2759"/>
<reference evidence="2" key="1">
    <citation type="submission" date="2014-09" db="EMBL/GenBank/DDBJ databases">
        <title>Draft genome sequence of an oleaginous Mucoromycotina fungus Mucor ambiguus NBRC6742.</title>
        <authorList>
            <person name="Takeda I."/>
            <person name="Yamane N."/>
            <person name="Morita T."/>
            <person name="Tamano K."/>
            <person name="Machida M."/>
            <person name="Baker S."/>
            <person name="Koike H."/>
        </authorList>
    </citation>
    <scope>NUCLEOTIDE SEQUENCE</scope>
    <source>
        <strain evidence="2">NBRC 6742</strain>
    </source>
</reference>
<feature type="region of interest" description="Disordered" evidence="1">
    <location>
        <begin position="1"/>
        <end position="24"/>
    </location>
</feature>
<proteinExistence type="predicted"/>
<gene>
    <name evidence="2" type="ORF">MAM1_0035c02633</name>
</gene>
<evidence type="ECO:0000313" key="2">
    <source>
        <dbReference type="EMBL" id="GAN03182.1"/>
    </source>
</evidence>
<feature type="compositionally biased region" description="Polar residues" evidence="1">
    <location>
        <begin position="11"/>
        <end position="24"/>
    </location>
</feature>
<organism evidence="2">
    <name type="scientific">Mucor ambiguus</name>
    <dbReference type="NCBI Taxonomy" id="91626"/>
    <lineage>
        <taxon>Eukaryota</taxon>
        <taxon>Fungi</taxon>
        <taxon>Fungi incertae sedis</taxon>
        <taxon>Mucoromycota</taxon>
        <taxon>Mucoromycotina</taxon>
        <taxon>Mucoromycetes</taxon>
        <taxon>Mucorales</taxon>
        <taxon>Mucorineae</taxon>
        <taxon>Mucoraceae</taxon>
        <taxon>Mucor</taxon>
    </lineage>
</organism>
<dbReference type="EMBL" id="DF836324">
    <property type="protein sequence ID" value="GAN03182.1"/>
    <property type="molecule type" value="Genomic_DNA"/>
</dbReference>
<evidence type="ECO:0000256" key="1">
    <source>
        <dbReference type="SAM" id="MobiDB-lite"/>
    </source>
</evidence>
<evidence type="ECO:0000313" key="3">
    <source>
        <dbReference type="Proteomes" id="UP000053815"/>
    </source>
</evidence>
<sequence length="110" mass="12674">MQVKELKKKLASSNSLGKTSSMSNVSEKEYWMRDTHFTPPQGVTSKTPANMYGVQAPENIMSKLLRASFDNRENQADEEYGEACQFGWIKKGDKYYNLYTKEFKDDHLCC</sequence>
<dbReference type="AlphaFoldDB" id="A0A0C9MJ86"/>
<feature type="compositionally biased region" description="Basic residues" evidence="1">
    <location>
        <begin position="1"/>
        <end position="10"/>
    </location>
</feature>
<name>A0A0C9MJ86_9FUNG</name>
<dbReference type="Proteomes" id="UP000053815">
    <property type="component" value="Unassembled WGS sequence"/>
</dbReference>